<accession>A0A7E6FBJ6</accession>
<feature type="region of interest" description="Disordered" evidence="2">
    <location>
        <begin position="420"/>
        <end position="443"/>
    </location>
</feature>
<proteinExistence type="predicted"/>
<name>A0A7E6FBJ6_9MOLL</name>
<feature type="coiled-coil region" evidence="1">
    <location>
        <begin position="527"/>
        <end position="694"/>
    </location>
</feature>
<feature type="region of interest" description="Disordered" evidence="2">
    <location>
        <begin position="1"/>
        <end position="29"/>
    </location>
</feature>
<protein>
    <submittedName>
        <fullName evidence="4">Coiled-coil domain-containing protein 186 isoform X1</fullName>
    </submittedName>
</protein>
<dbReference type="PANTHER" id="PTHR18911:SF5">
    <property type="entry name" value="COILED-COIL DOMAIN-CONTAINING PROTEIN 186"/>
    <property type="match status" value="1"/>
</dbReference>
<feature type="compositionally biased region" description="Polar residues" evidence="2">
    <location>
        <begin position="432"/>
        <end position="443"/>
    </location>
</feature>
<feature type="compositionally biased region" description="Low complexity" evidence="2">
    <location>
        <begin position="254"/>
        <end position="270"/>
    </location>
</feature>
<feature type="region of interest" description="Disordered" evidence="2">
    <location>
        <begin position="976"/>
        <end position="1002"/>
    </location>
</feature>
<sequence>MLSSLRDESMCDTDAENNNVVENPDPEADSADVLVEDELAIGDDVEADIRGVPAVDADFWPQDFEDVEALIYQQVENAPDSALNQQNNVQEGDIEVNQERSDSFAEAGNLYEDNNIHIQPFLPVSPESVADTAPEDEILENTIRDSEERSEDFEPECDQAIVISDEDNCDNNNCDNVAQVRESVEIESRSADNLLHPALVNPNEIATKMDEANSVPNETNNQPLAADYCVGVEDDKNDAASTNEHSSSLQQLAVTSTNNNTQSVTQSTTSGDLQLESGCLSPELNKSANKSDETGDSSSISVTAENKTESRELIPSKETIDTQQHDTELVNSSTNEVASSNLEDSQPVSSGMEQQKHEPVASANHLLNNIDVGYDAVSWTENNNSELMDNKLDSNNTTPIHISDTNTANTCAEKTNTLNISPSVAPVHSPDLRSNQDPNPQSCHVANIECEQTETVKRAPDSMTSSSSPVPDQTHSNVSTEDHDGKDDQLLNELEEELLTTHQPLPQSSGLSFNGLTKIDINQIPEFLDLKQNFQSLKKELAASKQQIKLLESQSNSQQEKFEVIKLERNSYRKELDTCSDNDLYLTQLKALEDNLVQKDNEIRAAKEKLSSQEMLTKKTISDFQNEYKNKIHQLTKIAEENKREKEEMVIKYAQAERKGLEMQKGSERLDARLRESSKEKEILQSRLNNFKAERQKYIGRLESKSADFIVVQREVEKQKEALSACEGRLKWTQNKLGVETDAHKETKASLQILNTKLKESKEECEQIRRDCQAIIRTYQESEEIKSNSLDNQLKAKQVELKCHEQERSDHQQIHQTVLKELELLKTQHKDLMEEMKTKKDKIICLEDECRDKEDTLSKFKDVLQNQKARIKELKTKLLELQDIKSSYDQNQEELSAMQDKLSEQSQQCTDIKTDIESCKVRESELLELTANLSAKNAHLQSENITVNNKVLSLEEELNVIKVKLEESETKCQELHKSLEEETQKRQEETTTLTTQLADKSKSVEELGVQLEEAKDDIRTLKRKHTNNIKDLTRQLTFTRRKLENYENTGEKDSTSLGSRTSSNGSLNTLDNNVQSTVIHRNGNPDQEYPVITEQVEVDKQVLIERIVKLQKAHARKNDKIEFMEDHINHLVDEIQKKKRIIQSYALREETGVLSTDYMDINKAVVSSQSDIKPSQNRFYDQVSQLKAILSRKGGIMASLYNSQPADQSMTLDLSLEINKKLQSVLEDTLLKNITLKDSLDTLGKEISRLSRENRKLQLEQQSQ</sequence>
<dbReference type="PANTHER" id="PTHR18911">
    <property type="entry name" value="CTCL TUMOR ANTIGEN HD-CL-01"/>
    <property type="match status" value="1"/>
</dbReference>
<evidence type="ECO:0000313" key="4">
    <source>
        <dbReference type="RefSeq" id="XP_036364888.1"/>
    </source>
</evidence>
<keyword evidence="1" id="KW-0175">Coiled coil</keyword>
<feature type="region of interest" description="Disordered" evidence="2">
    <location>
        <begin position="1043"/>
        <end position="1069"/>
    </location>
</feature>
<evidence type="ECO:0000256" key="2">
    <source>
        <dbReference type="SAM" id="MobiDB-lite"/>
    </source>
</evidence>
<feature type="compositionally biased region" description="Polar residues" evidence="2">
    <location>
        <begin position="296"/>
        <end position="305"/>
    </location>
</feature>
<organism evidence="3 4">
    <name type="scientific">Octopus sinensis</name>
    <name type="common">East Asian common octopus</name>
    <dbReference type="NCBI Taxonomy" id="2607531"/>
    <lineage>
        <taxon>Eukaryota</taxon>
        <taxon>Metazoa</taxon>
        <taxon>Spiralia</taxon>
        <taxon>Lophotrochozoa</taxon>
        <taxon>Mollusca</taxon>
        <taxon>Cephalopoda</taxon>
        <taxon>Coleoidea</taxon>
        <taxon>Octopodiformes</taxon>
        <taxon>Octopoda</taxon>
        <taxon>Incirrata</taxon>
        <taxon>Octopodidae</taxon>
        <taxon>Octopus</taxon>
    </lineage>
</organism>
<dbReference type="AlphaFoldDB" id="A0A7E6FBJ6"/>
<dbReference type="RefSeq" id="XP_036364888.1">
    <property type="nucleotide sequence ID" value="XM_036508995.1"/>
</dbReference>
<reference evidence="4" key="1">
    <citation type="submission" date="2025-08" db="UniProtKB">
        <authorList>
            <consortium name="RefSeq"/>
        </authorList>
    </citation>
    <scope>IDENTIFICATION</scope>
</reference>
<feature type="compositionally biased region" description="Basic and acidic residues" evidence="2">
    <location>
        <begin position="976"/>
        <end position="989"/>
    </location>
</feature>
<keyword evidence="3" id="KW-1185">Reference proteome</keyword>
<evidence type="ECO:0000256" key="1">
    <source>
        <dbReference type="SAM" id="Coils"/>
    </source>
</evidence>
<dbReference type="Proteomes" id="UP000515154">
    <property type="component" value="Linkage group LG14"/>
</dbReference>
<feature type="coiled-coil region" evidence="1">
    <location>
        <begin position="744"/>
        <end position="908"/>
    </location>
</feature>
<gene>
    <name evidence="4" type="primary">LOC115218917</name>
</gene>
<feature type="compositionally biased region" description="Polar residues" evidence="2">
    <location>
        <begin position="329"/>
        <end position="353"/>
    </location>
</feature>
<dbReference type="GO" id="GO:0005802">
    <property type="term" value="C:trans-Golgi network"/>
    <property type="evidence" value="ECO:0007669"/>
    <property type="project" value="TreeGrafter"/>
</dbReference>
<feature type="compositionally biased region" description="Basic and acidic residues" evidence="2">
    <location>
        <begin position="1043"/>
        <end position="1054"/>
    </location>
</feature>
<feature type="region of interest" description="Disordered" evidence="2">
    <location>
        <begin position="254"/>
        <end position="358"/>
    </location>
</feature>
<feature type="compositionally biased region" description="Polar residues" evidence="2">
    <location>
        <begin position="1055"/>
        <end position="1069"/>
    </location>
</feature>
<dbReference type="GO" id="GO:0031267">
    <property type="term" value="F:small GTPase binding"/>
    <property type="evidence" value="ECO:0007669"/>
    <property type="project" value="TreeGrafter"/>
</dbReference>
<dbReference type="GO" id="GO:0099518">
    <property type="term" value="P:vesicle cytoskeletal trafficking"/>
    <property type="evidence" value="ECO:0007669"/>
    <property type="project" value="TreeGrafter"/>
</dbReference>
<evidence type="ECO:0000313" key="3">
    <source>
        <dbReference type="Proteomes" id="UP000515154"/>
    </source>
</evidence>
<feature type="region of interest" description="Disordered" evidence="2">
    <location>
        <begin position="455"/>
        <end position="486"/>
    </location>
</feature>
<feature type="compositionally biased region" description="Polar residues" evidence="2">
    <location>
        <begin position="462"/>
        <end position="479"/>
    </location>
</feature>
<dbReference type="InterPro" id="IPR038830">
    <property type="entry name" value="CCDC186"/>
</dbReference>
<feature type="compositionally biased region" description="Basic and acidic residues" evidence="2">
    <location>
        <begin position="306"/>
        <end position="328"/>
    </location>
</feature>